<gene>
    <name evidence="1" type="ORF">GKIL_3158</name>
</gene>
<dbReference type="EMBL" id="CP003587">
    <property type="protein sequence ID" value="AGY59404.1"/>
    <property type="molecule type" value="Genomic_DNA"/>
</dbReference>
<dbReference type="STRING" id="1183438.GKIL_3158"/>
<accession>U5QP99</accession>
<sequence length="31" mass="3633">MHPGWYQQEHSDDHLLQQLCYQDDGGTLGLF</sequence>
<dbReference type="AlphaFoldDB" id="U5QP99"/>
<evidence type="ECO:0000313" key="1">
    <source>
        <dbReference type="EMBL" id="AGY59404.1"/>
    </source>
</evidence>
<organism evidence="1 2">
    <name type="scientific">Gloeobacter kilaueensis (strain ATCC BAA-2537 / CCAP 1431/1 / ULC 316 / JS1)</name>
    <dbReference type="NCBI Taxonomy" id="1183438"/>
    <lineage>
        <taxon>Bacteria</taxon>
        <taxon>Bacillati</taxon>
        <taxon>Cyanobacteriota</taxon>
        <taxon>Cyanophyceae</taxon>
        <taxon>Gloeobacterales</taxon>
        <taxon>Gloeobacteraceae</taxon>
        <taxon>Gloeobacter</taxon>
    </lineage>
</organism>
<reference evidence="1 2" key="1">
    <citation type="journal article" date="2013" name="PLoS ONE">
        <title>Cultivation and Complete Genome Sequencing of Gloeobacter kilaueensis sp. nov., from a Lava Cave in Kilauea Caldera, Hawai'i.</title>
        <authorList>
            <person name="Saw J.H."/>
            <person name="Schatz M."/>
            <person name="Brown M.V."/>
            <person name="Kunkel D.D."/>
            <person name="Foster J.S."/>
            <person name="Shick H."/>
            <person name="Christensen S."/>
            <person name="Hou S."/>
            <person name="Wan X."/>
            <person name="Donachie S.P."/>
        </authorList>
    </citation>
    <scope>NUCLEOTIDE SEQUENCE [LARGE SCALE GENOMIC DNA]</scope>
    <source>
        <strain evidence="2">JS</strain>
    </source>
</reference>
<keyword evidence="2" id="KW-1185">Reference proteome</keyword>
<dbReference type="KEGG" id="glj:GKIL_3158"/>
<evidence type="ECO:0000313" key="2">
    <source>
        <dbReference type="Proteomes" id="UP000017396"/>
    </source>
</evidence>
<proteinExistence type="predicted"/>
<protein>
    <submittedName>
        <fullName evidence="1">Uncharacterized protein</fullName>
    </submittedName>
</protein>
<dbReference type="Proteomes" id="UP000017396">
    <property type="component" value="Chromosome"/>
</dbReference>
<dbReference type="HOGENOM" id="CLU_3396724_0_0_3"/>
<name>U5QP99_GLOK1</name>